<dbReference type="PANTHER" id="PTHR35370">
    <property type="entry name" value="CYTOPLASMIC PROTEIN-RELATED-RELATED"/>
    <property type="match status" value="1"/>
</dbReference>
<dbReference type="PANTHER" id="PTHR35370:SF4">
    <property type="entry name" value="TYPE VI SECRETION SYSTEM BASEPLATE SUBUNIT TSSF"/>
    <property type="match status" value="1"/>
</dbReference>
<dbReference type="Pfam" id="PF05947">
    <property type="entry name" value="T6SS_TssF"/>
    <property type="match status" value="1"/>
</dbReference>
<dbReference type="PATRIC" id="fig|1127483.3.peg.4437"/>
<reference evidence="1 2" key="1">
    <citation type="journal article" date="2012" name="J. Bacteriol.">
        <title>De Novo Genome Project of Cupriavidus basilensis OR16.</title>
        <authorList>
            <person name="Cserhati M."/>
            <person name="Kriszt B."/>
            <person name="Szoboszlay S."/>
            <person name="Toth A."/>
            <person name="Szabo I."/>
            <person name="Tancsics A."/>
            <person name="Nagy I."/>
            <person name="Horvath B."/>
            <person name="Nagy I."/>
            <person name="Kukolya J."/>
        </authorList>
    </citation>
    <scope>NUCLEOTIDE SEQUENCE [LARGE SCALE GENOMIC DNA]</scope>
    <source>
        <strain evidence="1 2">OR16</strain>
    </source>
</reference>
<dbReference type="Proteomes" id="UP000005808">
    <property type="component" value="Unassembled WGS sequence"/>
</dbReference>
<evidence type="ECO:0000313" key="2">
    <source>
        <dbReference type="Proteomes" id="UP000005808"/>
    </source>
</evidence>
<sequence length="161" mass="17732">MLNNLLSALFGSRAPADLVRSTQARWEPLGAAGIRRSDRIGERDPPAERLFEGFVFLKGRLRHKLADELAALTEALVSMVWPHYLRMIPSLPDLMTLGSQDLNLPAGWPISIGGRGESSLCLASARSRHNLAEHCPAQVSAGQGPWALRSIGHDPDFRRYL</sequence>
<protein>
    <submittedName>
        <fullName evidence="1">Uncharacterized protein</fullName>
    </submittedName>
</protein>
<proteinExistence type="predicted"/>
<dbReference type="InterPro" id="IPR010272">
    <property type="entry name" value="T6SS_TssF"/>
</dbReference>
<dbReference type="AlphaFoldDB" id="H1S8W5"/>
<dbReference type="EMBL" id="AHJE01000053">
    <property type="protein sequence ID" value="EHP41157.1"/>
    <property type="molecule type" value="Genomic_DNA"/>
</dbReference>
<evidence type="ECO:0000313" key="1">
    <source>
        <dbReference type="EMBL" id="EHP41157.1"/>
    </source>
</evidence>
<accession>H1S8W5</accession>
<name>H1S8W5_9BURK</name>
<comment type="caution">
    <text evidence="1">The sequence shown here is derived from an EMBL/GenBank/DDBJ whole genome shotgun (WGS) entry which is preliminary data.</text>
</comment>
<gene>
    <name evidence="1" type="ORF">OR16_22183</name>
</gene>
<organism evidence="1 2">
    <name type="scientific">Cupriavidus basilensis OR16</name>
    <dbReference type="NCBI Taxonomy" id="1127483"/>
    <lineage>
        <taxon>Bacteria</taxon>
        <taxon>Pseudomonadati</taxon>
        <taxon>Pseudomonadota</taxon>
        <taxon>Betaproteobacteria</taxon>
        <taxon>Burkholderiales</taxon>
        <taxon>Burkholderiaceae</taxon>
        <taxon>Cupriavidus</taxon>
    </lineage>
</organism>